<gene>
    <name evidence="2" type="ORF">EYH37_03980</name>
</gene>
<accession>A0A9D0YP18</accession>
<evidence type="ECO:0000313" key="2">
    <source>
        <dbReference type="EMBL" id="HIP98505.1"/>
    </source>
</evidence>
<keyword evidence="1" id="KW-1133">Transmembrane helix</keyword>
<evidence type="ECO:0000313" key="3">
    <source>
        <dbReference type="Proteomes" id="UP000606463"/>
    </source>
</evidence>
<dbReference type="Proteomes" id="UP000606463">
    <property type="component" value="Unassembled WGS sequence"/>
</dbReference>
<organism evidence="2 3">
    <name type="scientific">Aquifex aeolicus</name>
    <dbReference type="NCBI Taxonomy" id="63363"/>
    <lineage>
        <taxon>Bacteria</taxon>
        <taxon>Pseudomonadati</taxon>
        <taxon>Aquificota</taxon>
        <taxon>Aquificia</taxon>
        <taxon>Aquificales</taxon>
        <taxon>Aquificaceae</taxon>
        <taxon>Aquifex</taxon>
    </lineage>
</organism>
<feature type="transmembrane region" description="Helical" evidence="1">
    <location>
        <begin position="6"/>
        <end position="25"/>
    </location>
</feature>
<dbReference type="AlphaFoldDB" id="A0A9D0YP18"/>
<reference evidence="2" key="1">
    <citation type="journal article" date="2020" name="ISME J.">
        <title>Gammaproteobacteria mediating utilization of methyl-, sulfur- and petroleum organic compounds in deep ocean hydrothermal plumes.</title>
        <authorList>
            <person name="Zhou Z."/>
            <person name="Liu Y."/>
            <person name="Pan J."/>
            <person name="Cron B.R."/>
            <person name="Toner B.M."/>
            <person name="Anantharaman K."/>
            <person name="Breier J.A."/>
            <person name="Dick G.J."/>
            <person name="Li M."/>
        </authorList>
    </citation>
    <scope>NUCLEOTIDE SEQUENCE</scope>
    <source>
        <strain evidence="2">SZUA-1501</strain>
    </source>
</reference>
<dbReference type="EMBL" id="DQVE01000043">
    <property type="protein sequence ID" value="HIP98505.1"/>
    <property type="molecule type" value="Genomic_DNA"/>
</dbReference>
<evidence type="ECO:0000256" key="1">
    <source>
        <dbReference type="SAM" id="Phobius"/>
    </source>
</evidence>
<comment type="caution">
    <text evidence="2">The sequence shown here is derived from an EMBL/GenBank/DDBJ whole genome shotgun (WGS) entry which is preliminary data.</text>
</comment>
<name>A0A9D0YP18_AQUAO</name>
<keyword evidence="1" id="KW-0812">Transmembrane</keyword>
<proteinExistence type="predicted"/>
<protein>
    <submittedName>
        <fullName evidence="2">Uncharacterized protein</fullName>
    </submittedName>
</protein>
<keyword evidence="1" id="KW-0472">Membrane</keyword>
<sequence length="239" mass="28073">MREIYYLFTSIVLSLLLVLQGYTVLKLLQEKEREQSQSVCESPPVYKVTIKGDEKLAEELLKKGFALSYKNGNIEITFMNPQNLLEVLNIYSNYKRDKKRLRKAAFAVKNLIKEDINLVRKELSHLLAEYNELKSLLLSRGIKVDLSPFYEDITKLEREVYKRYTSYWDNKLNQLLNGFKGFIAEPFVDGKKILQKGAAFYGNDIKYRLFRLYVTIKVYESRLIADLVKYMEYGLEGRD</sequence>